<keyword evidence="3" id="KW-1185">Reference proteome</keyword>
<evidence type="ECO:0008006" key="4">
    <source>
        <dbReference type="Google" id="ProtNLM"/>
    </source>
</evidence>
<feature type="compositionally biased region" description="Polar residues" evidence="1">
    <location>
        <begin position="1"/>
        <end position="14"/>
    </location>
</feature>
<dbReference type="EMBL" id="JAMTCO010000009">
    <property type="protein sequence ID" value="MCP2271233.1"/>
    <property type="molecule type" value="Genomic_DNA"/>
</dbReference>
<gene>
    <name evidence="2" type="ORF">LV75_003747</name>
</gene>
<reference evidence="2 3" key="1">
    <citation type="submission" date="2022-06" db="EMBL/GenBank/DDBJ databases">
        <title>Genomic Encyclopedia of Archaeal and Bacterial Type Strains, Phase II (KMG-II): from individual species to whole genera.</title>
        <authorList>
            <person name="Goeker M."/>
        </authorList>
    </citation>
    <scope>NUCLEOTIDE SEQUENCE [LARGE SCALE GENOMIC DNA]</scope>
    <source>
        <strain evidence="2 3">DSM 44255</strain>
    </source>
</reference>
<accession>A0ABT1IF88</accession>
<dbReference type="RefSeq" id="WP_253888192.1">
    <property type="nucleotide sequence ID" value="NZ_BAAAVB010000027.1"/>
</dbReference>
<evidence type="ECO:0000313" key="2">
    <source>
        <dbReference type="EMBL" id="MCP2271233.1"/>
    </source>
</evidence>
<proteinExistence type="predicted"/>
<evidence type="ECO:0000313" key="3">
    <source>
        <dbReference type="Proteomes" id="UP001205185"/>
    </source>
</evidence>
<name>A0ABT1IF88_9PSEU</name>
<evidence type="ECO:0000256" key="1">
    <source>
        <dbReference type="SAM" id="MobiDB-lite"/>
    </source>
</evidence>
<feature type="compositionally biased region" description="Basic and acidic residues" evidence="1">
    <location>
        <begin position="32"/>
        <end position="43"/>
    </location>
</feature>
<comment type="caution">
    <text evidence="2">The sequence shown here is derived from an EMBL/GenBank/DDBJ whole genome shotgun (WGS) entry which is preliminary data.</text>
</comment>
<organism evidence="2 3">
    <name type="scientific">Actinokineospora diospyrosa</name>
    <dbReference type="NCBI Taxonomy" id="103728"/>
    <lineage>
        <taxon>Bacteria</taxon>
        <taxon>Bacillati</taxon>
        <taxon>Actinomycetota</taxon>
        <taxon>Actinomycetes</taxon>
        <taxon>Pseudonocardiales</taxon>
        <taxon>Pseudonocardiaceae</taxon>
        <taxon>Actinokineospora</taxon>
    </lineage>
</organism>
<feature type="region of interest" description="Disordered" evidence="1">
    <location>
        <begin position="1"/>
        <end position="131"/>
    </location>
</feature>
<feature type="compositionally biased region" description="Basic and acidic residues" evidence="1">
    <location>
        <begin position="83"/>
        <end position="94"/>
    </location>
</feature>
<protein>
    <recommendedName>
        <fullName evidence="4">DUF5709 domain-containing protein</fullName>
    </recommendedName>
</protein>
<sequence length="131" mass="13967">MSTDGYGSDLSQAESLDEDNLRVDPLEEGIDAPEHWAEADRHGMTAAEQRAGESLDERLAEEEPDLSAGDPDRPGPTTPLAAVDERIDQVRADLDDPAPEEPNHPLPTEAERNGQAADEAGGSVAEALREG</sequence>
<dbReference type="Proteomes" id="UP001205185">
    <property type="component" value="Unassembled WGS sequence"/>
</dbReference>